<keyword evidence="2" id="KW-0378">Hydrolase</keyword>
<feature type="domain" description="HNH nuclease" evidence="1">
    <location>
        <begin position="205"/>
        <end position="254"/>
    </location>
</feature>
<dbReference type="GO" id="GO:0004519">
    <property type="term" value="F:endonuclease activity"/>
    <property type="evidence" value="ECO:0007669"/>
    <property type="project" value="UniProtKB-KW"/>
</dbReference>
<protein>
    <submittedName>
        <fullName evidence="2">HNH endonuclease</fullName>
    </submittedName>
</protein>
<accession>A0AA37ID21</accession>
<keyword evidence="2" id="KW-0255">Endonuclease</keyword>
<dbReference type="RefSeq" id="WP_238214309.1">
    <property type="nucleotide sequence ID" value="NZ_BPUS01000011.1"/>
</dbReference>
<proteinExistence type="predicted"/>
<reference evidence="2" key="1">
    <citation type="submission" date="2022-09" db="EMBL/GenBank/DDBJ databases">
        <title>Isolation and characterization of 3-chlorobenzoate degrading bacteria from soils in Shizuoka.</title>
        <authorList>
            <person name="Ifat A."/>
            <person name="Ogawa N."/>
            <person name="Kimbara K."/>
            <person name="Moriuchi R."/>
            <person name="Dohra H."/>
            <person name="Shintani M."/>
        </authorList>
    </citation>
    <scope>NUCLEOTIDE SEQUENCE</scope>
    <source>
        <strain evidence="2">19CS4-2</strain>
    </source>
</reference>
<gene>
    <name evidence="2" type="ORF">CBA19CS42_23785</name>
</gene>
<dbReference type="Proteomes" id="UP001055111">
    <property type="component" value="Unassembled WGS sequence"/>
</dbReference>
<dbReference type="AlphaFoldDB" id="A0AA37ID21"/>
<comment type="caution">
    <text evidence="2">The sequence shown here is derived from an EMBL/GenBank/DDBJ whole genome shotgun (WGS) entry which is preliminary data.</text>
</comment>
<dbReference type="EMBL" id="BPUS01000011">
    <property type="protein sequence ID" value="GJH27595.1"/>
    <property type="molecule type" value="Genomic_DNA"/>
</dbReference>
<dbReference type="InterPro" id="IPR003615">
    <property type="entry name" value="HNH_nuc"/>
</dbReference>
<evidence type="ECO:0000313" key="2">
    <source>
        <dbReference type="EMBL" id="GJH27595.1"/>
    </source>
</evidence>
<evidence type="ECO:0000313" key="3">
    <source>
        <dbReference type="Proteomes" id="UP001055111"/>
    </source>
</evidence>
<evidence type="ECO:0000259" key="1">
    <source>
        <dbReference type="Pfam" id="PF13391"/>
    </source>
</evidence>
<sequence>MSGEVIQEPIARAMNARVSDLLEVGSVYARADLKTILATNDATLNTGVFQPAGFDSILLFVTERKTSDRTPYLDRLDGEVLLWQGQSSGRSDDKIVKHGVRNVELLLFYRAKKNQHPHHGFKYEGAFAYVTHGGALPASFILRRLGEYVDEAELEAELEAQAGTNNVFDPESIEDARRKKLASIVVRQGRPAFRKTLLEAYEGRCALSGCDVEEVLEAAHICGYMGEQTNDVRNGLLLRADLHTLYDRDLFAIEPVSHRLHIAPELTNSEYRWLTQCSLRLPNRVADRPSDAALHVHFARVQETWKNKRNGSLALA</sequence>
<keyword evidence="2" id="KW-0540">Nuclease</keyword>
<name>A0AA37ID21_9BURK</name>
<organism evidence="2 3">
    <name type="scientific">Caballeronia novacaledonica</name>
    <dbReference type="NCBI Taxonomy" id="1544861"/>
    <lineage>
        <taxon>Bacteria</taxon>
        <taxon>Pseudomonadati</taxon>
        <taxon>Pseudomonadota</taxon>
        <taxon>Betaproteobacteria</taxon>
        <taxon>Burkholderiales</taxon>
        <taxon>Burkholderiaceae</taxon>
        <taxon>Caballeronia</taxon>
    </lineage>
</organism>
<dbReference type="Pfam" id="PF13391">
    <property type="entry name" value="HNH_2"/>
    <property type="match status" value="1"/>
</dbReference>